<dbReference type="Pfam" id="PF04824">
    <property type="entry name" value="Rad21_Rec8"/>
    <property type="match status" value="1"/>
</dbReference>
<dbReference type="GO" id="GO:0006302">
    <property type="term" value="P:double-strand break repair"/>
    <property type="evidence" value="ECO:0007669"/>
    <property type="project" value="TreeGrafter"/>
</dbReference>
<proteinExistence type="inferred from homology"/>
<dbReference type="CDD" id="cd21794">
    <property type="entry name" value="Rad21_Rec8_M_Rec8"/>
    <property type="match status" value="1"/>
</dbReference>
<dbReference type="SUPFAM" id="SSF46785">
    <property type="entry name" value="Winged helix' DNA-binding domain"/>
    <property type="match status" value="1"/>
</dbReference>
<feature type="domain" description="Rad21/Rec8-like protein C-terminal eukaryotic" evidence="6">
    <location>
        <begin position="508"/>
        <end position="560"/>
    </location>
</feature>
<dbReference type="InterPro" id="IPR006910">
    <property type="entry name" value="Rad21_Rec8_N"/>
</dbReference>
<dbReference type="PANTHER" id="PTHR12585">
    <property type="entry name" value="SCC1 / RAD21 FAMILY MEMBER"/>
    <property type="match status" value="1"/>
</dbReference>
<evidence type="ECO:0000256" key="5">
    <source>
        <dbReference type="SAM" id="MobiDB-lite"/>
    </source>
</evidence>
<dbReference type="GO" id="GO:0051177">
    <property type="term" value="P:meiotic sister chromatid cohesion"/>
    <property type="evidence" value="ECO:0007669"/>
    <property type="project" value="TreeGrafter"/>
</dbReference>
<keyword evidence="9" id="KW-1185">Reference proteome</keyword>
<dbReference type="GO" id="GO:0007059">
    <property type="term" value="P:chromosome segregation"/>
    <property type="evidence" value="ECO:0007669"/>
    <property type="project" value="UniProtKB-KW"/>
</dbReference>
<comment type="caution">
    <text evidence="8">The sequence shown here is derived from an EMBL/GenBank/DDBJ whole genome shotgun (WGS) entry which is preliminary data.</text>
</comment>
<dbReference type="Pfam" id="PF04825">
    <property type="entry name" value="Rad21_Rec8_N"/>
    <property type="match status" value="1"/>
</dbReference>
<evidence type="ECO:0000259" key="6">
    <source>
        <dbReference type="Pfam" id="PF04824"/>
    </source>
</evidence>
<evidence type="ECO:0000256" key="3">
    <source>
        <dbReference type="ARBA" id="ARBA00022829"/>
    </source>
</evidence>
<dbReference type="GO" id="GO:0003682">
    <property type="term" value="F:chromatin binding"/>
    <property type="evidence" value="ECO:0007669"/>
    <property type="project" value="TreeGrafter"/>
</dbReference>
<keyword evidence="3" id="KW-0159">Chromosome partition</keyword>
<dbReference type="InterPro" id="IPR036390">
    <property type="entry name" value="WH_DNA-bd_sf"/>
</dbReference>
<dbReference type="GO" id="GO:0016740">
    <property type="term" value="F:transferase activity"/>
    <property type="evidence" value="ECO:0007669"/>
    <property type="project" value="UniProtKB-KW"/>
</dbReference>
<dbReference type="PANTHER" id="PTHR12585:SF27">
    <property type="entry name" value="MEIOTIC RECOMBINATION PROTEIN REC8 HOMOLOG"/>
    <property type="match status" value="1"/>
</dbReference>
<dbReference type="GO" id="GO:0030893">
    <property type="term" value="C:meiotic cohesin complex"/>
    <property type="evidence" value="ECO:0007669"/>
    <property type="project" value="TreeGrafter"/>
</dbReference>
<dbReference type="EMBL" id="QXTE01000514">
    <property type="protein sequence ID" value="TFJ97267.1"/>
    <property type="molecule type" value="Genomic_DNA"/>
</dbReference>
<gene>
    <name evidence="8" type="ORF">DR999_PMT20908</name>
</gene>
<organism evidence="8 9">
    <name type="scientific">Platysternon megacephalum</name>
    <name type="common">big-headed turtle</name>
    <dbReference type="NCBI Taxonomy" id="55544"/>
    <lineage>
        <taxon>Eukaryota</taxon>
        <taxon>Metazoa</taxon>
        <taxon>Chordata</taxon>
        <taxon>Craniata</taxon>
        <taxon>Vertebrata</taxon>
        <taxon>Euteleostomi</taxon>
        <taxon>Archelosauria</taxon>
        <taxon>Testudinata</taxon>
        <taxon>Testudines</taxon>
        <taxon>Cryptodira</taxon>
        <taxon>Durocryptodira</taxon>
        <taxon>Testudinoidea</taxon>
        <taxon>Platysternidae</taxon>
        <taxon>Platysternon</taxon>
    </lineage>
</organism>
<keyword evidence="4" id="KW-0539">Nucleus</keyword>
<feature type="domain" description="Rad21/Rec8-like protein N-terminal" evidence="7">
    <location>
        <begin position="7"/>
        <end position="100"/>
    </location>
</feature>
<protein>
    <submittedName>
        <fullName evidence="8">Sulfotransferase 1C2-like</fullName>
    </submittedName>
</protein>
<comment type="subcellular location">
    <subcellularLocation>
        <location evidence="1">Nucleus</location>
    </subcellularLocation>
</comment>
<dbReference type="OrthoDB" id="10071381at2759"/>
<evidence type="ECO:0000256" key="4">
    <source>
        <dbReference type="ARBA" id="ARBA00023242"/>
    </source>
</evidence>
<dbReference type="InterPro" id="IPR039781">
    <property type="entry name" value="Rad21/Rec8-like"/>
</dbReference>
<evidence type="ECO:0000313" key="8">
    <source>
        <dbReference type="EMBL" id="TFJ97267.1"/>
    </source>
</evidence>
<feature type="region of interest" description="Disordered" evidence="5">
    <location>
        <begin position="243"/>
        <end position="329"/>
    </location>
</feature>
<keyword evidence="8" id="KW-0808">Transferase</keyword>
<feature type="compositionally biased region" description="Pro residues" evidence="5">
    <location>
        <begin position="281"/>
        <end position="302"/>
    </location>
</feature>
<evidence type="ECO:0000256" key="2">
    <source>
        <dbReference type="ARBA" id="ARBA00009870"/>
    </source>
</evidence>
<sequence length="563" mass="63933">MFHWWKHRWLAATGGTKLVKREYLKVNVPLTCEEILSYILVQAPPPTPSAPRPRFSLYLSAQLQYGVVRVYSRQCHYLIEEIQHTLERLSRAQQQIRIDMGDLEQPGLLLPDNLLLMEALEDAPDPFFGVMEPPLPSPTDIPQIQHILEAPTPPERPAPSPRRRRAEAPPITVVSPEIITMKEVEPIMLLEIEGERDLPEITAREIDLLAEQEDFVLPTASPRAPPRRRPMDELEEEMRAREAEITARLSPPTRVGEEPPAEVETPILPEELARLPKEELPPPPELSPPREPGLPPPPPSPAVTPRVKRPPSSPKLELAVYEPAPPRTPRRQLRFLDEVTQIPRDQFKKQILDVRAQCRPLVVVEVPARQRRTPAELLRAPTYGWLPPELLALWQRCAVLQPVDYAALWAEEERKEEPVSELEVAREALEPSIPVMVSSEISLETTEEEVPRPSLVTPEERRLVPEPEEALPIVPELPEVSLELPPDRDLITLEYIRRLVAAELEQVGETDFRSLVPTTTSRSIASRIFYLCLVLCGLQFLQLDQAEPYGPILLKRGARFRSG</sequence>
<reference evidence="8 9" key="2">
    <citation type="submission" date="2019-04" db="EMBL/GenBank/DDBJ databases">
        <title>The genome sequence of big-headed turtle.</title>
        <authorList>
            <person name="Gong S."/>
        </authorList>
    </citation>
    <scope>NUCLEOTIDE SEQUENCE [LARGE SCALE GENOMIC DNA]</scope>
    <source>
        <strain evidence="8">DO16091913</strain>
        <tissue evidence="8">Muscle</tissue>
    </source>
</reference>
<evidence type="ECO:0000256" key="1">
    <source>
        <dbReference type="ARBA" id="ARBA00004123"/>
    </source>
</evidence>
<dbReference type="GO" id="GO:0005634">
    <property type="term" value="C:nucleus"/>
    <property type="evidence" value="ECO:0007669"/>
    <property type="project" value="UniProtKB-SubCell"/>
</dbReference>
<reference evidence="8 9" key="1">
    <citation type="submission" date="2019-04" db="EMBL/GenBank/DDBJ databases">
        <title>Draft genome of the big-headed turtle Platysternon megacephalum.</title>
        <authorList>
            <person name="Gong S."/>
        </authorList>
    </citation>
    <scope>NUCLEOTIDE SEQUENCE [LARGE SCALE GENOMIC DNA]</scope>
    <source>
        <strain evidence="8">DO16091913</strain>
        <tissue evidence="8">Muscle</tissue>
    </source>
</reference>
<evidence type="ECO:0000259" key="7">
    <source>
        <dbReference type="Pfam" id="PF04825"/>
    </source>
</evidence>
<dbReference type="AlphaFoldDB" id="A0A4D9DLX1"/>
<feature type="compositionally biased region" description="Basic and acidic residues" evidence="5">
    <location>
        <begin position="271"/>
        <end position="280"/>
    </location>
</feature>
<dbReference type="InterPro" id="IPR006909">
    <property type="entry name" value="Rad21/Rec8_C_eu"/>
</dbReference>
<evidence type="ECO:0000313" key="9">
    <source>
        <dbReference type="Proteomes" id="UP000297703"/>
    </source>
</evidence>
<dbReference type="Proteomes" id="UP000297703">
    <property type="component" value="Unassembled WGS sequence"/>
</dbReference>
<accession>A0A4D9DLX1</accession>
<dbReference type="STRING" id="55544.A0A4D9DLX1"/>
<name>A0A4D9DLX1_9SAUR</name>
<comment type="similarity">
    <text evidence="2">Belongs to the rad21 family.</text>
</comment>